<feature type="region of interest" description="Disordered" evidence="1">
    <location>
        <begin position="348"/>
        <end position="433"/>
    </location>
</feature>
<sequence length="433" mass="46290">MHDHLEIGIRSTSGRALRLLTSSSLSRRSSAVTMRSQYLRSLYLGLFFIVSLASQPANGGNVNVTVDDTDFLITYSPADAWYTQDTVCSSCLKVDIGQVDVFENTYHGASLSEDPDDKEGQDEDDNSSGQTGNDGNPDYSSQNTTRRGRNHSILDSEAQDSDDTPVTAQFTFNGTAIYIYCIQPVGFSSVSPTNMNLTFTLDNQPVGTYIHETSNTTAEPTPHFNVFSKENLTPSPHVLQASLGVDSVFLIDYMIYTKNEFVSQGSGSQTTGVDSPKNHVATFAGAIGGSVGVLATLALCIFLSIYGRRRLAARRDRRERAEIAAASPLMIGPAPFMPRYFPGTVPPPYAPSAASSEQVDTHHSSGTEDMLNYADVPPSTPPPQDRQSLGLPPPSFAEAIADTSASVRIPIPGAGSAEATGITLPSANSDAPT</sequence>
<keyword evidence="2" id="KW-0812">Transmembrane</keyword>
<dbReference type="Gene3D" id="2.60.120.260">
    <property type="entry name" value="Galactose-binding domain-like"/>
    <property type="match status" value="1"/>
</dbReference>
<protein>
    <submittedName>
        <fullName evidence="3">Uncharacterized protein</fullName>
    </submittedName>
</protein>
<evidence type="ECO:0000256" key="1">
    <source>
        <dbReference type="SAM" id="MobiDB-lite"/>
    </source>
</evidence>
<dbReference type="EMBL" id="JAUEPT010000012">
    <property type="protein sequence ID" value="KAK0447067.1"/>
    <property type="molecule type" value="Genomic_DNA"/>
</dbReference>
<gene>
    <name evidence="3" type="ORF">EV421DRAFT_1733652</name>
</gene>
<comment type="caution">
    <text evidence="3">The sequence shown here is derived from an EMBL/GenBank/DDBJ whole genome shotgun (WGS) entry which is preliminary data.</text>
</comment>
<feature type="transmembrane region" description="Helical" evidence="2">
    <location>
        <begin position="283"/>
        <end position="307"/>
    </location>
</feature>
<name>A0AA39JQI3_9AGAR</name>
<proteinExistence type="predicted"/>
<evidence type="ECO:0000256" key="2">
    <source>
        <dbReference type="SAM" id="Phobius"/>
    </source>
</evidence>
<keyword evidence="2" id="KW-1133">Transmembrane helix</keyword>
<feature type="compositionally biased region" description="Polar residues" evidence="1">
    <location>
        <begin position="127"/>
        <end position="145"/>
    </location>
</feature>
<evidence type="ECO:0000313" key="3">
    <source>
        <dbReference type="EMBL" id="KAK0447067.1"/>
    </source>
</evidence>
<dbReference type="AlphaFoldDB" id="A0AA39JQI3"/>
<reference evidence="3" key="1">
    <citation type="submission" date="2023-06" db="EMBL/GenBank/DDBJ databases">
        <authorList>
            <consortium name="Lawrence Berkeley National Laboratory"/>
            <person name="Ahrendt S."/>
            <person name="Sahu N."/>
            <person name="Indic B."/>
            <person name="Wong-Bajracharya J."/>
            <person name="Merenyi Z."/>
            <person name="Ke H.-M."/>
            <person name="Monk M."/>
            <person name="Kocsube S."/>
            <person name="Drula E."/>
            <person name="Lipzen A."/>
            <person name="Balint B."/>
            <person name="Henrissat B."/>
            <person name="Andreopoulos B."/>
            <person name="Martin F.M."/>
            <person name="Harder C.B."/>
            <person name="Rigling D."/>
            <person name="Ford K.L."/>
            <person name="Foster G.D."/>
            <person name="Pangilinan J."/>
            <person name="Papanicolaou A."/>
            <person name="Barry K."/>
            <person name="LaButti K."/>
            <person name="Viragh M."/>
            <person name="Koriabine M."/>
            <person name="Yan M."/>
            <person name="Riley R."/>
            <person name="Champramary S."/>
            <person name="Plett K.L."/>
            <person name="Tsai I.J."/>
            <person name="Slot J."/>
            <person name="Sipos G."/>
            <person name="Plett J."/>
            <person name="Nagy L.G."/>
            <person name="Grigoriev I.V."/>
        </authorList>
    </citation>
    <scope>NUCLEOTIDE SEQUENCE</scope>
    <source>
        <strain evidence="3">FPL87.14</strain>
    </source>
</reference>
<feature type="compositionally biased region" description="Polar residues" evidence="1">
    <location>
        <begin position="423"/>
        <end position="433"/>
    </location>
</feature>
<dbReference type="Proteomes" id="UP001175226">
    <property type="component" value="Unassembled WGS sequence"/>
</dbReference>
<feature type="region of interest" description="Disordered" evidence="1">
    <location>
        <begin position="108"/>
        <end position="148"/>
    </location>
</feature>
<keyword evidence="4" id="KW-1185">Reference proteome</keyword>
<feature type="compositionally biased region" description="Acidic residues" evidence="1">
    <location>
        <begin position="113"/>
        <end position="126"/>
    </location>
</feature>
<keyword evidence="2" id="KW-0472">Membrane</keyword>
<evidence type="ECO:0000313" key="4">
    <source>
        <dbReference type="Proteomes" id="UP001175226"/>
    </source>
</evidence>
<accession>A0AA39JQI3</accession>
<organism evidence="3 4">
    <name type="scientific">Armillaria borealis</name>
    <dbReference type="NCBI Taxonomy" id="47425"/>
    <lineage>
        <taxon>Eukaryota</taxon>
        <taxon>Fungi</taxon>
        <taxon>Dikarya</taxon>
        <taxon>Basidiomycota</taxon>
        <taxon>Agaricomycotina</taxon>
        <taxon>Agaricomycetes</taxon>
        <taxon>Agaricomycetidae</taxon>
        <taxon>Agaricales</taxon>
        <taxon>Marasmiineae</taxon>
        <taxon>Physalacriaceae</taxon>
        <taxon>Armillaria</taxon>
    </lineage>
</organism>